<evidence type="ECO:0000256" key="3">
    <source>
        <dbReference type="ARBA" id="ARBA00022833"/>
    </source>
</evidence>
<feature type="compositionally biased region" description="Polar residues" evidence="5">
    <location>
        <begin position="20"/>
        <end position="30"/>
    </location>
</feature>
<dbReference type="Pfam" id="PF13923">
    <property type="entry name" value="zf-C3HC4_2"/>
    <property type="match status" value="1"/>
</dbReference>
<dbReference type="PANTHER" id="PTHR23041">
    <property type="entry name" value="RING FINGER DOMAIN-CONTAINING"/>
    <property type="match status" value="1"/>
</dbReference>
<reference evidence="7" key="1">
    <citation type="submission" date="2022-07" db="EMBL/GenBank/DDBJ databases">
        <title>Phylogenomic reconstructions and comparative analyses of Kickxellomycotina fungi.</title>
        <authorList>
            <person name="Reynolds N.K."/>
            <person name="Stajich J.E."/>
            <person name="Barry K."/>
            <person name="Grigoriev I.V."/>
            <person name="Crous P."/>
            <person name="Smith M.E."/>
        </authorList>
    </citation>
    <scope>NUCLEOTIDE SEQUENCE</scope>
    <source>
        <strain evidence="7">NRRL 1565</strain>
    </source>
</reference>
<name>A0A9W8HZH1_9FUNG</name>
<dbReference type="PANTHER" id="PTHR23041:SF78">
    <property type="entry name" value="E3 UBIQUITIN-PROTEIN LIGASE RNF4"/>
    <property type="match status" value="1"/>
</dbReference>
<dbReference type="SUPFAM" id="SSF57850">
    <property type="entry name" value="RING/U-box"/>
    <property type="match status" value="1"/>
</dbReference>
<dbReference type="GO" id="GO:0008270">
    <property type="term" value="F:zinc ion binding"/>
    <property type="evidence" value="ECO:0007669"/>
    <property type="project" value="UniProtKB-KW"/>
</dbReference>
<proteinExistence type="predicted"/>
<protein>
    <recommendedName>
        <fullName evidence="6">RING-type domain-containing protein</fullName>
    </recommendedName>
</protein>
<keyword evidence="3" id="KW-0862">Zinc</keyword>
<dbReference type="SMART" id="SM00184">
    <property type="entry name" value="RING"/>
    <property type="match status" value="1"/>
</dbReference>
<dbReference type="InterPro" id="IPR017907">
    <property type="entry name" value="Znf_RING_CS"/>
</dbReference>
<dbReference type="InterPro" id="IPR013083">
    <property type="entry name" value="Znf_RING/FYVE/PHD"/>
</dbReference>
<evidence type="ECO:0000256" key="1">
    <source>
        <dbReference type="ARBA" id="ARBA00022723"/>
    </source>
</evidence>
<feature type="region of interest" description="Disordered" evidence="5">
    <location>
        <begin position="1"/>
        <end position="65"/>
    </location>
</feature>
<evidence type="ECO:0000259" key="6">
    <source>
        <dbReference type="PROSITE" id="PS50089"/>
    </source>
</evidence>
<comment type="caution">
    <text evidence="7">The sequence shown here is derived from an EMBL/GenBank/DDBJ whole genome shotgun (WGS) entry which is preliminary data.</text>
</comment>
<organism evidence="7 8">
    <name type="scientific">Coemansia guatemalensis</name>
    <dbReference type="NCBI Taxonomy" id="2761395"/>
    <lineage>
        <taxon>Eukaryota</taxon>
        <taxon>Fungi</taxon>
        <taxon>Fungi incertae sedis</taxon>
        <taxon>Zoopagomycota</taxon>
        <taxon>Kickxellomycotina</taxon>
        <taxon>Kickxellomycetes</taxon>
        <taxon>Kickxellales</taxon>
        <taxon>Kickxellaceae</taxon>
        <taxon>Coemansia</taxon>
    </lineage>
</organism>
<feature type="compositionally biased region" description="Basic and acidic residues" evidence="5">
    <location>
        <begin position="31"/>
        <end position="42"/>
    </location>
</feature>
<dbReference type="PROSITE" id="PS50089">
    <property type="entry name" value="ZF_RING_2"/>
    <property type="match status" value="1"/>
</dbReference>
<feature type="region of interest" description="Disordered" evidence="5">
    <location>
        <begin position="144"/>
        <end position="242"/>
    </location>
</feature>
<dbReference type="OrthoDB" id="6270329at2759"/>
<dbReference type="InterPro" id="IPR001841">
    <property type="entry name" value="Znf_RING"/>
</dbReference>
<keyword evidence="2 4" id="KW-0863">Zinc-finger</keyword>
<dbReference type="InterPro" id="IPR047134">
    <property type="entry name" value="RNF4"/>
</dbReference>
<evidence type="ECO:0000256" key="2">
    <source>
        <dbReference type="ARBA" id="ARBA00022771"/>
    </source>
</evidence>
<sequence>MSGNPNLPPEVVSGHGQHSHAASQNQPNSSELRERIFEEIHGDGTTADPEANFHRSEPFDNTHDLTEHEAGMDYPEDHTQSEYLTDNTQGRELSMEVERYQTPTVASQLQPQPEYITIDSQLSPQRPGYASNGANQIAQVIFDSPPRSATPSSSYDLRRAPGQSRLPEIDLQNVNLNDGPHGRKHPLHDPKSGQSALENAETSKRPRLDDDATPSRAGVATLLNPEPETKDDAAAASENAAEGAGKKSRILFKCAVCLDMPNPAVFTHPCGHVFCEMCAQGAVQTTMRCPVCRHSMRVKDIRVLQFKVAKVGR</sequence>
<keyword evidence="1" id="KW-0479">Metal-binding</keyword>
<gene>
    <name evidence="7" type="ORF">H4R20_001487</name>
</gene>
<feature type="compositionally biased region" description="Basic and acidic residues" evidence="5">
    <location>
        <begin position="51"/>
        <end position="65"/>
    </location>
</feature>
<feature type="compositionally biased region" description="Basic and acidic residues" evidence="5">
    <location>
        <begin position="201"/>
        <end position="210"/>
    </location>
</feature>
<dbReference type="Proteomes" id="UP001140094">
    <property type="component" value="Unassembled WGS sequence"/>
</dbReference>
<evidence type="ECO:0000256" key="5">
    <source>
        <dbReference type="SAM" id="MobiDB-lite"/>
    </source>
</evidence>
<dbReference type="Gene3D" id="3.30.40.10">
    <property type="entry name" value="Zinc/RING finger domain, C3HC4 (zinc finger)"/>
    <property type="match status" value="1"/>
</dbReference>
<evidence type="ECO:0000313" key="8">
    <source>
        <dbReference type="Proteomes" id="UP001140094"/>
    </source>
</evidence>
<dbReference type="EMBL" id="JANBUO010000148">
    <property type="protein sequence ID" value="KAJ2806951.1"/>
    <property type="molecule type" value="Genomic_DNA"/>
</dbReference>
<keyword evidence="8" id="KW-1185">Reference proteome</keyword>
<accession>A0A9W8HZH1</accession>
<feature type="domain" description="RING-type" evidence="6">
    <location>
        <begin position="254"/>
        <end position="293"/>
    </location>
</feature>
<dbReference type="PROSITE" id="PS00518">
    <property type="entry name" value="ZF_RING_1"/>
    <property type="match status" value="1"/>
</dbReference>
<evidence type="ECO:0000313" key="7">
    <source>
        <dbReference type="EMBL" id="KAJ2806951.1"/>
    </source>
</evidence>
<evidence type="ECO:0000256" key="4">
    <source>
        <dbReference type="PROSITE-ProRule" id="PRU00175"/>
    </source>
</evidence>
<dbReference type="CDD" id="cd16449">
    <property type="entry name" value="RING-HC"/>
    <property type="match status" value="1"/>
</dbReference>
<dbReference type="AlphaFoldDB" id="A0A9W8HZH1"/>